<evidence type="ECO:0000259" key="4">
    <source>
        <dbReference type="PROSITE" id="PS50887"/>
    </source>
</evidence>
<feature type="transmembrane region" description="Helical" evidence="3">
    <location>
        <begin position="20"/>
        <end position="42"/>
    </location>
</feature>
<dbReference type="Gene3D" id="3.30.70.270">
    <property type="match status" value="1"/>
</dbReference>
<keyword evidence="3" id="KW-0472">Membrane</keyword>
<dbReference type="InterPro" id="IPR043128">
    <property type="entry name" value="Rev_trsase/Diguanyl_cyclase"/>
</dbReference>
<dbReference type="EMBL" id="PVBT01000001">
    <property type="protein sequence ID" value="PRD58877.1"/>
    <property type="molecule type" value="Genomic_DNA"/>
</dbReference>
<dbReference type="SMART" id="SM00267">
    <property type="entry name" value="GGDEF"/>
    <property type="match status" value="1"/>
</dbReference>
<dbReference type="CDD" id="cd01949">
    <property type="entry name" value="GGDEF"/>
    <property type="match status" value="1"/>
</dbReference>
<dbReference type="GO" id="GO:0052621">
    <property type="term" value="F:diguanylate cyclase activity"/>
    <property type="evidence" value="ECO:0007669"/>
    <property type="project" value="UniProtKB-EC"/>
</dbReference>
<dbReference type="NCBIfam" id="TIGR00254">
    <property type="entry name" value="GGDEF"/>
    <property type="match status" value="1"/>
</dbReference>
<dbReference type="InterPro" id="IPR029787">
    <property type="entry name" value="Nucleotide_cyclase"/>
</dbReference>
<dbReference type="PANTHER" id="PTHR45138:SF9">
    <property type="entry name" value="DIGUANYLATE CYCLASE DGCM-RELATED"/>
    <property type="match status" value="1"/>
</dbReference>
<evidence type="ECO:0000313" key="6">
    <source>
        <dbReference type="Proteomes" id="UP000238563"/>
    </source>
</evidence>
<dbReference type="EC" id="2.7.7.65" evidence="1"/>
<dbReference type="Pfam" id="PF00990">
    <property type="entry name" value="GGDEF"/>
    <property type="match status" value="1"/>
</dbReference>
<feature type="transmembrane region" description="Helical" evidence="3">
    <location>
        <begin position="48"/>
        <end position="72"/>
    </location>
</feature>
<dbReference type="Proteomes" id="UP000238563">
    <property type="component" value="Unassembled WGS sequence"/>
</dbReference>
<dbReference type="PROSITE" id="PS50887">
    <property type="entry name" value="GGDEF"/>
    <property type="match status" value="1"/>
</dbReference>
<organism evidence="5 6">
    <name type="scientific">Phyllobacterium myrsinacearum</name>
    <dbReference type="NCBI Taxonomy" id="28101"/>
    <lineage>
        <taxon>Bacteria</taxon>
        <taxon>Pseudomonadati</taxon>
        <taxon>Pseudomonadota</taxon>
        <taxon>Alphaproteobacteria</taxon>
        <taxon>Hyphomicrobiales</taxon>
        <taxon>Phyllobacteriaceae</taxon>
        <taxon>Phyllobacterium</taxon>
    </lineage>
</organism>
<protein>
    <recommendedName>
        <fullName evidence="1">diguanylate cyclase</fullName>
        <ecNumber evidence="1">2.7.7.65</ecNumber>
    </recommendedName>
</protein>
<dbReference type="PANTHER" id="PTHR45138">
    <property type="entry name" value="REGULATORY COMPONENTS OF SENSORY TRANSDUCTION SYSTEM"/>
    <property type="match status" value="1"/>
</dbReference>
<reference evidence="5 6" key="1">
    <citation type="submission" date="2018-02" db="EMBL/GenBank/DDBJ databases">
        <title>The draft genome of Phyllobacterium myrsinacearum DSM5892.</title>
        <authorList>
            <person name="Li L."/>
            <person name="Liu L."/>
            <person name="Zhang X."/>
            <person name="Wang T."/>
        </authorList>
    </citation>
    <scope>NUCLEOTIDE SEQUENCE [LARGE SCALE GENOMIC DNA]</scope>
    <source>
        <strain evidence="5 6">DSM 5892</strain>
    </source>
</reference>
<keyword evidence="6" id="KW-1185">Reference proteome</keyword>
<dbReference type="OrthoDB" id="9812260at2"/>
<dbReference type="InterPro" id="IPR050469">
    <property type="entry name" value="Diguanylate_Cyclase"/>
</dbReference>
<name>A0A2S9JZW1_9HYPH</name>
<evidence type="ECO:0000256" key="3">
    <source>
        <dbReference type="SAM" id="Phobius"/>
    </source>
</evidence>
<feature type="domain" description="GGDEF" evidence="4">
    <location>
        <begin position="117"/>
        <end position="247"/>
    </location>
</feature>
<keyword evidence="3" id="KW-1133">Transmembrane helix</keyword>
<dbReference type="AlphaFoldDB" id="A0A2S9JZW1"/>
<proteinExistence type="predicted"/>
<dbReference type="InterPro" id="IPR000160">
    <property type="entry name" value="GGDEF_dom"/>
</dbReference>
<evidence type="ECO:0000256" key="2">
    <source>
        <dbReference type="ARBA" id="ARBA00034247"/>
    </source>
</evidence>
<accession>A0A2S9JZW1</accession>
<evidence type="ECO:0000313" key="5">
    <source>
        <dbReference type="EMBL" id="PRD58877.1"/>
    </source>
</evidence>
<comment type="caution">
    <text evidence="5">The sequence shown here is derived from an EMBL/GenBank/DDBJ whole genome shotgun (WGS) entry which is preliminary data.</text>
</comment>
<gene>
    <name evidence="5" type="ORF">C5750_03790</name>
</gene>
<dbReference type="SUPFAM" id="SSF55073">
    <property type="entry name" value="Nucleotide cyclase"/>
    <property type="match status" value="1"/>
</dbReference>
<dbReference type="FunFam" id="3.30.70.270:FF:000001">
    <property type="entry name" value="Diguanylate cyclase domain protein"/>
    <property type="match status" value="1"/>
</dbReference>
<keyword evidence="3" id="KW-0812">Transmembrane</keyword>
<dbReference type="RefSeq" id="WP_105733100.1">
    <property type="nucleotide sequence ID" value="NZ_PVBT01000001.1"/>
</dbReference>
<comment type="catalytic activity">
    <reaction evidence="2">
        <text>2 GTP = 3',3'-c-di-GMP + 2 diphosphate</text>
        <dbReference type="Rhea" id="RHEA:24898"/>
        <dbReference type="ChEBI" id="CHEBI:33019"/>
        <dbReference type="ChEBI" id="CHEBI:37565"/>
        <dbReference type="ChEBI" id="CHEBI:58805"/>
        <dbReference type="EC" id="2.7.7.65"/>
    </reaction>
</comment>
<evidence type="ECO:0000256" key="1">
    <source>
        <dbReference type="ARBA" id="ARBA00012528"/>
    </source>
</evidence>
<sequence>MNIYTLWMTKFGALSPLTQVAIMVGMATISSDILAVLAFFVIGLRTPYHVAGVTTAIVVLVSVPLGAFLVGLNFKLKQLAAQLDLESRRDDLTGLLNRAEFYVQAQGLFLAARPMDSAGALLYIDADHFKAINDRFGHAAGDEVIHEIGRVIRANIGARDLAARIGGEEFTVFLADADLGRANWISHKILMATRTIGRELGLDTTAITVSIGIALHEPGQSLEETLGVADKYLYSAKHQGRNRVVYG</sequence>